<evidence type="ECO:0000313" key="2">
    <source>
        <dbReference type="Proteomes" id="UP000066042"/>
    </source>
</evidence>
<protein>
    <submittedName>
        <fullName evidence="1">Uncharacterized protein</fullName>
    </submittedName>
</protein>
<dbReference type="STRING" id="55802.TBCH5v1_1837"/>
<name>A0A0S1XD91_THEBA</name>
<dbReference type="EMBL" id="CP013050">
    <property type="protein sequence ID" value="ALM75746.1"/>
    <property type="molecule type" value="Genomic_DNA"/>
</dbReference>
<proteinExistence type="predicted"/>
<sequence>MNISEFSLMDIGIRRITQLWHTLPPKALITFLKTSSYHGQLVVDRHMHEANIKFSMLLALWEQEINAIPEVPVKTQNIAKVVDIAFVHDKNLVFIETKSKLFKMFDQLLTYLLVGDFIIEVAPRTYENLDIVDRFETEISNARESFHHIFASYLRDKLGDREIMKLSVIASEYLGRYLGSVESGEIIELSKALRNPYANSKQVKKLLTKPISKISSNTLHDYVRGIIALDFLQNNFNIAFEFPLKSIEESYLSILAQYNHPFARSDRVYLPKNIRKIRRIDMVAWKDNEIIGIEVKTPNDIIKNEDNVAKQIATYLRAYEIDKLYLAVPDISPSVINKAEKLCSKLGIELLMVHIAEREGYKQTNLNRFFSLE</sequence>
<evidence type="ECO:0000313" key="1">
    <source>
        <dbReference type="EMBL" id="ALM75746.1"/>
    </source>
</evidence>
<dbReference type="AlphaFoldDB" id="A0A0S1XD91"/>
<dbReference type="PATRIC" id="fig|55802.8.peg.1820"/>
<dbReference type="Proteomes" id="UP000066042">
    <property type="component" value="Chromosome"/>
</dbReference>
<reference evidence="1 2" key="1">
    <citation type="journal article" date="2016" name="Genome Announc.">
        <title>Complete genome sequence of the hyperthermophilic and piezophilic archaeon Thermococcus barophilus Ch5, capable of growth at the expense of hydrogenogenesis from carbon monoxide and formate.</title>
        <authorList>
            <person name="Oger P."/>
            <person name="Sokolova T.G."/>
            <person name="Kozhevnikova D.A."/>
            <person name="Taranov E.A."/>
            <person name="Vannier P."/>
            <person name="Lee H.S."/>
            <person name="Kwon K.K."/>
            <person name="Kang S.G."/>
            <person name="Lee J.H."/>
            <person name="Bonch-Osmolovskaya E.A."/>
            <person name="Lebedinsky A.V."/>
        </authorList>
    </citation>
    <scope>NUCLEOTIDE SEQUENCE [LARGE SCALE GENOMIC DNA]</scope>
    <source>
        <strain evidence="2">Ch5</strain>
    </source>
</reference>
<gene>
    <name evidence="1" type="ORF">TBCH5v1_1837</name>
</gene>
<dbReference type="RefSeq" id="WP_056934293.1">
    <property type="nucleotide sequence ID" value="NZ_CP013050.1"/>
</dbReference>
<dbReference type="GeneID" id="26137077"/>
<accession>A0A0S1XD91</accession>
<organism evidence="1 2">
    <name type="scientific">Thermococcus barophilus</name>
    <dbReference type="NCBI Taxonomy" id="55802"/>
    <lineage>
        <taxon>Archaea</taxon>
        <taxon>Methanobacteriati</taxon>
        <taxon>Methanobacteriota</taxon>
        <taxon>Thermococci</taxon>
        <taxon>Thermococcales</taxon>
        <taxon>Thermococcaceae</taxon>
        <taxon>Thermococcus</taxon>
    </lineage>
</organism>